<protein>
    <submittedName>
        <fullName evidence="1">Uncharacterized protein</fullName>
    </submittedName>
</protein>
<reference evidence="1 2" key="1">
    <citation type="submission" date="2013-03" db="EMBL/GenBank/DDBJ databases">
        <title>Assembly of a new bacterial strain Brevibacillus borstelensis AK1.</title>
        <authorList>
            <person name="Rajan I."/>
            <person name="PoliReddy D."/>
            <person name="Sugumar T."/>
            <person name="Rathinam K."/>
            <person name="Alqarawi S."/>
            <person name="Khalil A.B."/>
            <person name="Sivakumar N."/>
        </authorList>
    </citation>
    <scope>NUCLEOTIDE SEQUENCE [LARGE SCALE GENOMIC DNA]</scope>
    <source>
        <strain evidence="1 2">AK1</strain>
    </source>
</reference>
<dbReference type="Proteomes" id="UP000012081">
    <property type="component" value="Unassembled WGS sequence"/>
</dbReference>
<dbReference type="STRING" id="1300222.I532_18592"/>
<sequence length="384" mass="41835">MLGGDFLTDPTHPKFLEEYLLVGVTKLPLLDQMSDSKAERMIFVMKKQTLLSISMLALLVSAAASPFPGISSTVHAANNAPVPAAAPKMITIAELDKKVVDAAAQAMQQLAEGKPIVLERVSGQNKDCWVLSAKDDRGEVLIAKSNGDIVSMRIRFKLDEVNAALKATVMNTLKEMDAKRSFNIREVERIKWEKQNIWSFNGEGVNVALEPGTGKVLHANAEYEAAQVPAAVVQAAQQTLKGLSGGKQVPLAPSATLYKNPQEHIDNLWGLSDKDGKYVVGIGAKTGKPLSVKMLEQISGDNFVFERDIPKVFAKPFYTIEKAIDAASPAVKKHFQIDLAGYDMAVQHDTYTFTKKGKPTVIAQINKKGTFWSFLVTPENGLAN</sequence>
<proteinExistence type="predicted"/>
<organism evidence="1 2">
    <name type="scientific">Brevibacillus borstelensis AK1</name>
    <dbReference type="NCBI Taxonomy" id="1300222"/>
    <lineage>
        <taxon>Bacteria</taxon>
        <taxon>Bacillati</taxon>
        <taxon>Bacillota</taxon>
        <taxon>Bacilli</taxon>
        <taxon>Bacillales</taxon>
        <taxon>Paenibacillaceae</taxon>
        <taxon>Brevibacillus</taxon>
    </lineage>
</organism>
<name>M8DCZ1_9BACL</name>
<dbReference type="AlphaFoldDB" id="M8DCZ1"/>
<comment type="caution">
    <text evidence="1">The sequence shown here is derived from an EMBL/GenBank/DDBJ whole genome shotgun (WGS) entry which is preliminary data.</text>
</comment>
<dbReference type="EMBL" id="APBN01000009">
    <property type="protein sequence ID" value="EMT51257.1"/>
    <property type="molecule type" value="Genomic_DNA"/>
</dbReference>
<gene>
    <name evidence="1" type="ORF">I532_18592</name>
</gene>
<keyword evidence="2" id="KW-1185">Reference proteome</keyword>
<dbReference type="PATRIC" id="fig|1300222.3.peg.3900"/>
<evidence type="ECO:0000313" key="2">
    <source>
        <dbReference type="Proteomes" id="UP000012081"/>
    </source>
</evidence>
<accession>M8DCZ1</accession>
<evidence type="ECO:0000313" key="1">
    <source>
        <dbReference type="EMBL" id="EMT51257.1"/>
    </source>
</evidence>